<feature type="transmembrane region" description="Helical" evidence="6">
    <location>
        <begin position="671"/>
        <end position="692"/>
    </location>
</feature>
<evidence type="ECO:0000256" key="4">
    <source>
        <dbReference type="ARBA" id="ARBA00022989"/>
    </source>
</evidence>
<dbReference type="GeneID" id="55474560"/>
<dbReference type="PANTHER" id="PTHR39083">
    <property type="entry name" value="CYCLIC DI-GMP-BINDING PROTEIN"/>
    <property type="match status" value="1"/>
</dbReference>
<comment type="subcellular location">
    <subcellularLocation>
        <location evidence="1">Cell membrane</location>
        <topology evidence="1">Single-pass membrane protein</topology>
    </subcellularLocation>
</comment>
<proteinExistence type="predicted"/>
<dbReference type="RefSeq" id="WP_022746243.1">
    <property type="nucleotide sequence ID" value="NC_022571.1"/>
</dbReference>
<keyword evidence="5 6" id="KW-0472">Membrane</keyword>
<keyword evidence="3 6" id="KW-0812">Transmembrane</keyword>
<evidence type="ECO:0000256" key="3">
    <source>
        <dbReference type="ARBA" id="ARBA00022692"/>
    </source>
</evidence>
<dbReference type="KEGG" id="csb:CLSA_c21050"/>
<dbReference type="Pfam" id="PF03170">
    <property type="entry name" value="BcsB"/>
    <property type="match status" value="1"/>
</dbReference>
<evidence type="ECO:0000256" key="1">
    <source>
        <dbReference type="ARBA" id="ARBA00004162"/>
    </source>
</evidence>
<evidence type="ECO:0000313" key="7">
    <source>
        <dbReference type="EMBL" id="AGX43086.1"/>
    </source>
</evidence>
<dbReference type="GO" id="GO:0006011">
    <property type="term" value="P:UDP-alpha-D-glucose metabolic process"/>
    <property type="evidence" value="ECO:0007669"/>
    <property type="project" value="InterPro"/>
</dbReference>
<dbReference type="OrthoDB" id="2655838at2"/>
<name>U5MTU8_CLOSA</name>
<keyword evidence="8" id="KW-1185">Reference proteome</keyword>
<dbReference type="PANTHER" id="PTHR39083:SF1">
    <property type="entry name" value="CYCLIC DI-GMP-BINDING PROTEIN"/>
    <property type="match status" value="1"/>
</dbReference>
<dbReference type="AlphaFoldDB" id="U5MTU8"/>
<dbReference type="eggNOG" id="COG1215">
    <property type="taxonomic scope" value="Bacteria"/>
</dbReference>
<evidence type="ECO:0000313" key="8">
    <source>
        <dbReference type="Proteomes" id="UP000017118"/>
    </source>
</evidence>
<evidence type="ECO:0000256" key="2">
    <source>
        <dbReference type="ARBA" id="ARBA00022475"/>
    </source>
</evidence>
<keyword evidence="4 6" id="KW-1133">Transmembrane helix</keyword>
<accession>U5MTU8</accession>
<dbReference type="EMBL" id="CP006721">
    <property type="protein sequence ID" value="AGX43086.1"/>
    <property type="molecule type" value="Genomic_DNA"/>
</dbReference>
<dbReference type="PATRIC" id="fig|1345695.10.peg.1387"/>
<dbReference type="InterPro" id="IPR018513">
    <property type="entry name" value="Cell_synthase_bac"/>
</dbReference>
<keyword evidence="2" id="KW-1003">Cell membrane</keyword>
<reference evidence="7 8" key="1">
    <citation type="journal article" date="2013" name="Genome Announc.">
        <title>Complete Genome Sequence of the Solvent Producer Clostridium saccharobutylicum NCP262 (DSM 13864).</title>
        <authorList>
            <person name="Poehlein A."/>
            <person name="Hartwich K."/>
            <person name="Krabben P."/>
            <person name="Ehrenreich A."/>
            <person name="Liebl W."/>
            <person name="Durre P."/>
            <person name="Gottschalk G."/>
            <person name="Daniel R."/>
        </authorList>
    </citation>
    <scope>NUCLEOTIDE SEQUENCE [LARGE SCALE GENOMIC DNA]</scope>
    <source>
        <strain evidence="7">DSM 13864</strain>
    </source>
</reference>
<dbReference type="HOGENOM" id="CLU_024731_0_0_9"/>
<organism evidence="7 8">
    <name type="scientific">Clostridium saccharobutylicum DSM 13864</name>
    <dbReference type="NCBI Taxonomy" id="1345695"/>
    <lineage>
        <taxon>Bacteria</taxon>
        <taxon>Bacillati</taxon>
        <taxon>Bacillota</taxon>
        <taxon>Clostridia</taxon>
        <taxon>Eubacteriales</taxon>
        <taxon>Clostridiaceae</taxon>
        <taxon>Clostridium</taxon>
    </lineage>
</organism>
<dbReference type="GO" id="GO:0005886">
    <property type="term" value="C:plasma membrane"/>
    <property type="evidence" value="ECO:0007669"/>
    <property type="project" value="UniProtKB-SubCell"/>
</dbReference>
<gene>
    <name evidence="7" type="ORF">CLSA_c21050</name>
</gene>
<dbReference type="Gene3D" id="2.60.120.260">
    <property type="entry name" value="Galactose-binding domain-like"/>
    <property type="match status" value="2"/>
</dbReference>
<sequence length="700" mass="80013">MKKNIINTIDILILAIIFFLNIGIEVYAAPKGDIVEQNESTKTYGLNNDVSFNGAFSSHSIYFDVDKWWKNTKLEAEIDFCINQLIENDEKAYIKLSVNGTSFYSQKIAYKEDLEQQLIKTSIPNDALKDGSNELKIETYLRPSNLPCVDDVNLANWFVIKKSTNIKATFNNIVSNNKISDFPYPFLKKLDNNENIDNLLIVIPQDYNDSELSAAFILNSYLEKLNNNYKNKIAILKYSDLPKEEHTNNIFIGRDNSFPNEYNEESSQNADCVIKVLNSSYSDNNKNMMILCNDNDNLIKGVKALQNKDLVFQLDSDTFNVKSDLKEQTEPDNVNGKITFKEMGINEIQLKGPFRRESTISYRIPKNRVFSQSDKIKLFMRYSENIDFDKSLVTVYMNNTPIGSKKLEKEKGSNDEVELNLPSDVSNTNYLDIKIAFDLEQANSYCEERQEEIPWALVTGDSYLYVGNNNVEGYYFSSYSAPFVKDEMYNDVAMIVPDKLSSDEINSLGKVIGYLGKDVSYNNGDFKIVRSSNVTDSDKNKNLIIYGSPNTNNLISNINDQLWFKYDKDYTKFLSNEKLELTEPFSSNIANFQFDISKFNNQKAMLVLTSPNSEILKDSLVYLSSSNMFSKLNGDCAIIDKNGDIKTYKMKKETVKPVYEKVQALNGNAKAMIMIIVLFGIFIVIAVVLYFLKNKKNRKL</sequence>
<dbReference type="Proteomes" id="UP000017118">
    <property type="component" value="Chromosome"/>
</dbReference>
<protein>
    <submittedName>
        <fullName evidence="7">Cellulose synthase</fullName>
    </submittedName>
</protein>
<evidence type="ECO:0000256" key="6">
    <source>
        <dbReference type="SAM" id="Phobius"/>
    </source>
</evidence>
<evidence type="ECO:0000256" key="5">
    <source>
        <dbReference type="ARBA" id="ARBA00023136"/>
    </source>
</evidence>